<dbReference type="Proteomes" id="UP000219465">
    <property type="component" value="Unassembled WGS sequence"/>
</dbReference>
<dbReference type="EMBL" id="OCPC01000002">
    <property type="protein sequence ID" value="SOE17226.1"/>
    <property type="molecule type" value="Genomic_DNA"/>
</dbReference>
<organism evidence="1 2">
    <name type="scientific">Hoeflea halophila</name>
    <dbReference type="NCBI Taxonomy" id="714899"/>
    <lineage>
        <taxon>Bacteria</taxon>
        <taxon>Pseudomonadati</taxon>
        <taxon>Pseudomonadota</taxon>
        <taxon>Alphaproteobacteria</taxon>
        <taxon>Hyphomicrobiales</taxon>
        <taxon>Rhizobiaceae</taxon>
        <taxon>Hoeflea</taxon>
    </lineage>
</organism>
<dbReference type="RefSeq" id="WP_097107595.1">
    <property type="nucleotide sequence ID" value="NZ_OCPC01000002.1"/>
</dbReference>
<accession>A0A286IC49</accession>
<gene>
    <name evidence="1" type="ORF">SAMN05877838_2121</name>
</gene>
<evidence type="ECO:0000313" key="2">
    <source>
        <dbReference type="Proteomes" id="UP000219465"/>
    </source>
</evidence>
<protein>
    <submittedName>
        <fullName evidence="1">Uncharacterized protein</fullName>
    </submittedName>
</protein>
<sequence length="90" mass="10296">MPVSSKEQDEIQRFVEGASAEERENALQAAYEKLSQVKHLADRKLLDNAEMRIGELSIEMIARIEAFEQGKGSFFRLKRRMQLAASIRKA</sequence>
<name>A0A286IC49_9HYPH</name>
<keyword evidence="2" id="KW-1185">Reference proteome</keyword>
<evidence type="ECO:0000313" key="1">
    <source>
        <dbReference type="EMBL" id="SOE17226.1"/>
    </source>
</evidence>
<reference evidence="2" key="1">
    <citation type="submission" date="2017-08" db="EMBL/GenBank/DDBJ databases">
        <authorList>
            <person name="Varghese N."/>
            <person name="Submissions S."/>
        </authorList>
    </citation>
    <scope>NUCLEOTIDE SEQUENCE [LARGE SCALE GENOMIC DNA]</scope>
    <source>
        <strain evidence="2">KCTC 23107</strain>
    </source>
</reference>
<proteinExistence type="predicted"/>
<dbReference type="AlphaFoldDB" id="A0A286IC49"/>